<feature type="region of interest" description="Disordered" evidence="1">
    <location>
        <begin position="1"/>
        <end position="58"/>
    </location>
</feature>
<sequence>MHTGPDRAFRGGMRRMTGAHDPTGAEGGPSPAPSPAGAHPAPPERPGPSAPHLAYPPPGYPSGPYPAAPPLSAPPFTAPPLSAPPFAAAVPATAAPARRGPLAIVAFGLIVLLLIVVAAQTFVLIRLDNRLDRTVASTTRADGNSNGRIRGLEGRVVELERQAGKSLDAAAVAAQVSPSVFRVIAGDSSGTAFAIGREPSGGGTDLLTNFHVVESLYNSGGRDVALERDNKRYSAKIVKVGDGGKDIALLHTTEKFSRLQPSKATIASGQPVVVIGAPLGLEDTVTTGVVSALRTTADGPVIQFSAPINPGNSGGPVVDAQKQVVGIATAKASRAEGIGLAIPISIACDTFAVC</sequence>
<evidence type="ECO:0000256" key="2">
    <source>
        <dbReference type="SAM" id="Phobius"/>
    </source>
</evidence>
<dbReference type="GO" id="GO:0004252">
    <property type="term" value="F:serine-type endopeptidase activity"/>
    <property type="evidence" value="ECO:0007669"/>
    <property type="project" value="InterPro"/>
</dbReference>
<gene>
    <name evidence="3" type="ORF">Pme01_37900</name>
</gene>
<evidence type="ECO:0000256" key="1">
    <source>
        <dbReference type="SAM" id="MobiDB-lite"/>
    </source>
</evidence>
<evidence type="ECO:0008006" key="5">
    <source>
        <dbReference type="Google" id="ProtNLM"/>
    </source>
</evidence>
<accession>A0A8J3TD18</accession>
<keyword evidence="2" id="KW-1133">Transmembrane helix</keyword>
<comment type="caution">
    <text evidence="3">The sequence shown here is derived from an EMBL/GenBank/DDBJ whole genome shotgun (WGS) entry which is preliminary data.</text>
</comment>
<evidence type="ECO:0000313" key="3">
    <source>
        <dbReference type="EMBL" id="GII24193.1"/>
    </source>
</evidence>
<dbReference type="PANTHER" id="PTHR43019:SF23">
    <property type="entry name" value="PROTEASE DO-LIKE 5, CHLOROPLASTIC"/>
    <property type="match status" value="1"/>
</dbReference>
<dbReference type="Pfam" id="PF13365">
    <property type="entry name" value="Trypsin_2"/>
    <property type="match status" value="1"/>
</dbReference>
<feature type="compositionally biased region" description="Pro residues" evidence="1">
    <location>
        <begin position="30"/>
        <end position="58"/>
    </location>
</feature>
<dbReference type="PANTHER" id="PTHR43019">
    <property type="entry name" value="SERINE ENDOPROTEASE DEGS"/>
    <property type="match status" value="1"/>
</dbReference>
<feature type="transmembrane region" description="Helical" evidence="2">
    <location>
        <begin position="102"/>
        <end position="125"/>
    </location>
</feature>
<dbReference type="Gene3D" id="2.40.10.10">
    <property type="entry name" value="Trypsin-like serine proteases"/>
    <property type="match status" value="2"/>
</dbReference>
<dbReference type="GO" id="GO:0006508">
    <property type="term" value="P:proteolysis"/>
    <property type="evidence" value="ECO:0007669"/>
    <property type="project" value="InterPro"/>
</dbReference>
<reference evidence="3" key="1">
    <citation type="submission" date="2021-01" db="EMBL/GenBank/DDBJ databases">
        <title>Whole genome shotgun sequence of Planosporangium mesophilum NBRC 109066.</title>
        <authorList>
            <person name="Komaki H."/>
            <person name="Tamura T."/>
        </authorList>
    </citation>
    <scope>NUCLEOTIDE SEQUENCE</scope>
    <source>
        <strain evidence="3">NBRC 109066</strain>
    </source>
</reference>
<keyword evidence="4" id="KW-1185">Reference proteome</keyword>
<organism evidence="3 4">
    <name type="scientific">Planosporangium mesophilum</name>
    <dbReference type="NCBI Taxonomy" id="689768"/>
    <lineage>
        <taxon>Bacteria</taxon>
        <taxon>Bacillati</taxon>
        <taxon>Actinomycetota</taxon>
        <taxon>Actinomycetes</taxon>
        <taxon>Micromonosporales</taxon>
        <taxon>Micromonosporaceae</taxon>
        <taxon>Planosporangium</taxon>
    </lineage>
</organism>
<dbReference type="InterPro" id="IPR043504">
    <property type="entry name" value="Peptidase_S1_PA_chymotrypsin"/>
</dbReference>
<dbReference type="InterPro" id="IPR009003">
    <property type="entry name" value="Peptidase_S1_PA"/>
</dbReference>
<proteinExistence type="predicted"/>
<dbReference type="PRINTS" id="PR00834">
    <property type="entry name" value="PROTEASES2C"/>
</dbReference>
<keyword evidence="2" id="KW-0812">Transmembrane</keyword>
<name>A0A8J3TD18_9ACTN</name>
<dbReference type="AlphaFoldDB" id="A0A8J3TD18"/>
<dbReference type="InterPro" id="IPR001940">
    <property type="entry name" value="Peptidase_S1C"/>
</dbReference>
<protein>
    <recommendedName>
        <fullName evidence="5">Serine protease</fullName>
    </recommendedName>
</protein>
<dbReference type="SUPFAM" id="SSF50494">
    <property type="entry name" value="Trypsin-like serine proteases"/>
    <property type="match status" value="1"/>
</dbReference>
<evidence type="ECO:0000313" key="4">
    <source>
        <dbReference type="Proteomes" id="UP000599074"/>
    </source>
</evidence>
<keyword evidence="2" id="KW-0472">Membrane</keyword>
<dbReference type="EMBL" id="BOON01000034">
    <property type="protein sequence ID" value="GII24193.1"/>
    <property type="molecule type" value="Genomic_DNA"/>
</dbReference>
<dbReference type="Proteomes" id="UP000599074">
    <property type="component" value="Unassembled WGS sequence"/>
</dbReference>